<name>A0A412NHP7_MEDGN</name>
<accession>A0A412NHP7</accession>
<reference evidence="3 4" key="1">
    <citation type="submission" date="2018-08" db="EMBL/GenBank/DDBJ databases">
        <title>A genome reference for cultivated species of the human gut microbiota.</title>
        <authorList>
            <person name="Zou Y."/>
            <person name="Xue W."/>
            <person name="Luo G."/>
        </authorList>
    </citation>
    <scope>NUCLEOTIDE SEQUENCE [LARGE SCALE GENOMIC DNA]</scope>
    <source>
        <strain evidence="3 4">AF19-16AC</strain>
    </source>
</reference>
<dbReference type="EMBL" id="QRWQ01000006">
    <property type="protein sequence ID" value="RGT39150.1"/>
    <property type="molecule type" value="Genomic_DNA"/>
</dbReference>
<proteinExistence type="predicted"/>
<dbReference type="EMBL" id="JAJBNC010000019">
    <property type="protein sequence ID" value="MCB5494504.1"/>
    <property type="molecule type" value="Genomic_DNA"/>
</dbReference>
<dbReference type="RefSeq" id="WP_118046769.1">
    <property type="nucleotide sequence ID" value="NZ_BAABSA010000020.1"/>
</dbReference>
<dbReference type="Proteomes" id="UP000283834">
    <property type="component" value="Unassembled WGS sequence"/>
</dbReference>
<organism evidence="3 4">
    <name type="scientific">Mediterraneibacter gnavus</name>
    <name type="common">Ruminococcus gnavus</name>
    <dbReference type="NCBI Taxonomy" id="33038"/>
    <lineage>
        <taxon>Bacteria</taxon>
        <taxon>Bacillati</taxon>
        <taxon>Bacillota</taxon>
        <taxon>Clostridia</taxon>
        <taxon>Lachnospirales</taxon>
        <taxon>Lachnospiraceae</taxon>
        <taxon>Mediterraneibacter</taxon>
    </lineage>
</organism>
<sequence>MANEEKKTEKNKPKPCPKWLSAAAKKEWRRIAKIFAEEEKEFTDKDLKALEAYCTNYAKWQKCEQIIDEKGYSMEVGDNGYEQQRPEVSIANKAQTEMRAWAKELGLTPAARQRMKAESAQGDGGIDAELDGMIAHD</sequence>
<reference evidence="2" key="2">
    <citation type="submission" date="2021-10" db="EMBL/GenBank/DDBJ databases">
        <title>Collection of gut derived symbiotic bacterial strains cultured from healthy donors.</title>
        <authorList>
            <person name="Lin H."/>
            <person name="Littmann E."/>
            <person name="Claire K."/>
            <person name="Pamer E."/>
        </authorList>
    </citation>
    <scope>NUCLEOTIDE SEQUENCE</scope>
    <source>
        <strain evidence="2">MSK.23.4</strain>
    </source>
</reference>
<comment type="caution">
    <text evidence="3">The sequence shown here is derived from an EMBL/GenBank/DDBJ whole genome shotgun (WGS) entry which is preliminary data.</text>
</comment>
<dbReference type="NCBIfam" id="TIGR01558">
    <property type="entry name" value="sm_term_P27"/>
    <property type="match status" value="1"/>
</dbReference>
<dbReference type="Pfam" id="PF05119">
    <property type="entry name" value="Terminase_4"/>
    <property type="match status" value="1"/>
</dbReference>
<feature type="region of interest" description="Disordered" evidence="1">
    <location>
        <begin position="112"/>
        <end position="137"/>
    </location>
</feature>
<protein>
    <submittedName>
        <fullName evidence="3">Phage terminase small subunit P27 family</fullName>
    </submittedName>
</protein>
<evidence type="ECO:0000313" key="3">
    <source>
        <dbReference type="EMBL" id="RGT39150.1"/>
    </source>
</evidence>
<evidence type="ECO:0000256" key="1">
    <source>
        <dbReference type="SAM" id="MobiDB-lite"/>
    </source>
</evidence>
<dbReference type="Proteomes" id="UP001297422">
    <property type="component" value="Unassembled WGS sequence"/>
</dbReference>
<gene>
    <name evidence="3" type="ORF">DWX36_07855</name>
    <name evidence="2" type="ORF">LIQ10_12270</name>
</gene>
<dbReference type="InterPro" id="IPR006448">
    <property type="entry name" value="Phage_term_ssu_P27"/>
</dbReference>
<dbReference type="AlphaFoldDB" id="A0A412NHP7"/>
<evidence type="ECO:0000313" key="4">
    <source>
        <dbReference type="Proteomes" id="UP000283834"/>
    </source>
</evidence>
<evidence type="ECO:0000313" key="2">
    <source>
        <dbReference type="EMBL" id="MCB5494504.1"/>
    </source>
</evidence>